<protein>
    <submittedName>
        <fullName evidence="4 5">Alcohol dehydrogenase</fullName>
    </submittedName>
</protein>
<dbReference type="FunFam" id="3.40.50.720:FF:000084">
    <property type="entry name" value="Short-chain dehydrogenase reductase"/>
    <property type="match status" value="1"/>
</dbReference>
<dbReference type="InterPro" id="IPR020904">
    <property type="entry name" value="Sc_DH/Rdtase_CS"/>
</dbReference>
<dbReference type="EMBL" id="BJXU01000121">
    <property type="protein sequence ID" value="GEN24981.1"/>
    <property type="molecule type" value="Genomic_DNA"/>
</dbReference>
<dbReference type="InterPro" id="IPR002347">
    <property type="entry name" value="SDR_fam"/>
</dbReference>
<evidence type="ECO:0000256" key="1">
    <source>
        <dbReference type="ARBA" id="ARBA00006484"/>
    </source>
</evidence>
<name>A0A1M7K7P9_9GAMM</name>
<dbReference type="PRINTS" id="PR00080">
    <property type="entry name" value="SDRFAMILY"/>
</dbReference>
<dbReference type="NCBIfam" id="NF005559">
    <property type="entry name" value="PRK07231.1"/>
    <property type="match status" value="1"/>
</dbReference>
<evidence type="ECO:0000313" key="4">
    <source>
        <dbReference type="EMBL" id="GEN24981.1"/>
    </source>
</evidence>
<sequence>MNNSGNPRLEGKVTIVTGAGSGIGEVAARTFAREGAWVVLVGRREAPLRSNAEVISQAGGKAIMCSADVSSSDDVNRVVAETLDHFGQIDCVFNNAGIQGNGGPTVEMEESSFDELIAINLKGPWLMTRAVLRSMLDGGQGGAIVNTSSFLSTGATAGTSAYSASKAGLDAMIRAIALEVGDKGVRINNVNPGVIDTPMLRAHGEEIIPPLAARAALGRIGTPQDIADVAVWLCTDEARFITGQSVLVDGGFTIPGPR</sequence>
<dbReference type="PANTHER" id="PTHR24321">
    <property type="entry name" value="DEHYDROGENASES, SHORT CHAIN"/>
    <property type="match status" value="1"/>
</dbReference>
<dbReference type="PROSITE" id="PS00061">
    <property type="entry name" value="ADH_SHORT"/>
    <property type="match status" value="1"/>
</dbReference>
<dbReference type="SMART" id="SM00822">
    <property type="entry name" value="PKS_KR"/>
    <property type="match status" value="1"/>
</dbReference>
<evidence type="ECO:0000256" key="2">
    <source>
        <dbReference type="ARBA" id="ARBA00023002"/>
    </source>
</evidence>
<evidence type="ECO:0000259" key="3">
    <source>
        <dbReference type="SMART" id="SM00822"/>
    </source>
</evidence>
<gene>
    <name evidence="4" type="ORF">HCU01_29300</name>
    <name evidence="5" type="ORF">SAMN05660971_03384</name>
</gene>
<dbReference type="PRINTS" id="PR00081">
    <property type="entry name" value="GDHRDH"/>
</dbReference>
<dbReference type="InterPro" id="IPR057326">
    <property type="entry name" value="KR_dom"/>
</dbReference>
<accession>A0A1M7K7P9</accession>
<dbReference type="InterPro" id="IPR036291">
    <property type="entry name" value="NAD(P)-bd_dom_sf"/>
</dbReference>
<dbReference type="STRING" id="44933.SAMN05660971_03384"/>
<comment type="similarity">
    <text evidence="1">Belongs to the short-chain dehydrogenases/reductases (SDR) family.</text>
</comment>
<dbReference type="Proteomes" id="UP000321726">
    <property type="component" value="Unassembled WGS sequence"/>
</dbReference>
<keyword evidence="2" id="KW-0560">Oxidoreductase</keyword>
<dbReference type="Proteomes" id="UP000184123">
    <property type="component" value="Unassembled WGS sequence"/>
</dbReference>
<dbReference type="EMBL" id="FRCA01000010">
    <property type="protein sequence ID" value="SHM61268.1"/>
    <property type="molecule type" value="Genomic_DNA"/>
</dbReference>
<dbReference type="CDD" id="cd05233">
    <property type="entry name" value="SDR_c"/>
    <property type="match status" value="1"/>
</dbReference>
<keyword evidence="7" id="KW-1185">Reference proteome</keyword>
<reference evidence="4 7" key="2">
    <citation type="submission" date="2019-07" db="EMBL/GenBank/DDBJ databases">
        <title>Whole genome shotgun sequence of Halomonas cupida NBRC 102219.</title>
        <authorList>
            <person name="Hosoyama A."/>
            <person name="Uohara A."/>
            <person name="Ohji S."/>
            <person name="Ichikawa N."/>
        </authorList>
    </citation>
    <scope>NUCLEOTIDE SEQUENCE [LARGE SCALE GENOMIC DNA]</scope>
    <source>
        <strain evidence="4 7">NBRC 102219</strain>
    </source>
</reference>
<dbReference type="RefSeq" id="WP_073436393.1">
    <property type="nucleotide sequence ID" value="NZ_BJXU01000121.1"/>
</dbReference>
<dbReference type="SUPFAM" id="SSF51735">
    <property type="entry name" value="NAD(P)-binding Rossmann-fold domains"/>
    <property type="match status" value="1"/>
</dbReference>
<organism evidence="5 6">
    <name type="scientific">Halomonas cupida</name>
    <dbReference type="NCBI Taxonomy" id="44933"/>
    <lineage>
        <taxon>Bacteria</taxon>
        <taxon>Pseudomonadati</taxon>
        <taxon>Pseudomonadota</taxon>
        <taxon>Gammaproteobacteria</taxon>
        <taxon>Oceanospirillales</taxon>
        <taxon>Halomonadaceae</taxon>
        <taxon>Halomonas</taxon>
    </lineage>
</organism>
<dbReference type="PANTHER" id="PTHR24321:SF11">
    <property type="entry name" value="BLR0893 PROTEIN"/>
    <property type="match status" value="1"/>
</dbReference>
<proteinExistence type="inferred from homology"/>
<dbReference type="AlphaFoldDB" id="A0A1M7K7P9"/>
<dbReference type="GO" id="GO:0016491">
    <property type="term" value="F:oxidoreductase activity"/>
    <property type="evidence" value="ECO:0007669"/>
    <property type="project" value="UniProtKB-KW"/>
</dbReference>
<evidence type="ECO:0000313" key="7">
    <source>
        <dbReference type="Proteomes" id="UP000321726"/>
    </source>
</evidence>
<evidence type="ECO:0000313" key="6">
    <source>
        <dbReference type="Proteomes" id="UP000184123"/>
    </source>
</evidence>
<dbReference type="Pfam" id="PF13561">
    <property type="entry name" value="adh_short_C2"/>
    <property type="match status" value="1"/>
</dbReference>
<dbReference type="OrthoDB" id="9814396at2"/>
<dbReference type="Gene3D" id="3.40.50.720">
    <property type="entry name" value="NAD(P)-binding Rossmann-like Domain"/>
    <property type="match status" value="1"/>
</dbReference>
<reference evidence="5 6" key="1">
    <citation type="submission" date="2016-11" db="EMBL/GenBank/DDBJ databases">
        <authorList>
            <person name="Jaros S."/>
            <person name="Januszkiewicz K."/>
            <person name="Wedrychowicz H."/>
        </authorList>
    </citation>
    <scope>NUCLEOTIDE SEQUENCE [LARGE SCALE GENOMIC DNA]</scope>
    <source>
        <strain evidence="5 6">DSM 4740</strain>
    </source>
</reference>
<feature type="domain" description="Ketoreductase" evidence="3">
    <location>
        <begin position="12"/>
        <end position="193"/>
    </location>
</feature>
<evidence type="ECO:0000313" key="5">
    <source>
        <dbReference type="EMBL" id="SHM61268.1"/>
    </source>
</evidence>